<dbReference type="Proteomes" id="UP000193431">
    <property type="component" value="Chromosome"/>
</dbReference>
<proteinExistence type="predicted"/>
<sequence>MIYLLFTTLASIAQEDVLKPFVETKSGDTIYVLGIKDHHHFWQKERRYVLKLPNGAKKKLLASDISSYGKLENRRPIIYKIVEVQRPSGSRYLREMEIIDRGKITLLREWHEANSWLYVESLFYTGYLESEFEINNMLTCLSSCKPLKLEFDEGSKFNYKNLPDLILFFNKHCPD</sequence>
<dbReference type="AlphaFoldDB" id="A0A1W6MK61"/>
<protein>
    <submittedName>
        <fullName evidence="1">Uncharacterized protein</fullName>
    </submittedName>
</protein>
<organism evidence="1 2">
    <name type="scientific">Nonlabens spongiae</name>
    <dbReference type="NCBI Taxonomy" id="331648"/>
    <lineage>
        <taxon>Bacteria</taxon>
        <taxon>Pseudomonadati</taxon>
        <taxon>Bacteroidota</taxon>
        <taxon>Flavobacteriia</taxon>
        <taxon>Flavobacteriales</taxon>
        <taxon>Flavobacteriaceae</taxon>
        <taxon>Nonlabens</taxon>
    </lineage>
</organism>
<dbReference type="EMBL" id="CP019344">
    <property type="protein sequence ID" value="ARN77957.1"/>
    <property type="molecule type" value="Genomic_DNA"/>
</dbReference>
<reference evidence="1 2" key="1">
    <citation type="submission" date="2016-11" db="EMBL/GenBank/DDBJ databases">
        <title>Trade-off between light-utilization and light-protection in marine flavobacteria.</title>
        <authorList>
            <person name="Kumagai Y."/>
        </authorList>
    </citation>
    <scope>NUCLEOTIDE SEQUENCE [LARGE SCALE GENOMIC DNA]</scope>
    <source>
        <strain evidence="1 2">JCM 13191</strain>
    </source>
</reference>
<name>A0A1W6MK61_9FLAO</name>
<gene>
    <name evidence="1" type="ORF">BST97_08070</name>
</gene>
<accession>A0A1W6MK61</accession>
<evidence type="ECO:0000313" key="1">
    <source>
        <dbReference type="EMBL" id="ARN77957.1"/>
    </source>
</evidence>
<keyword evidence="2" id="KW-1185">Reference proteome</keyword>
<evidence type="ECO:0000313" key="2">
    <source>
        <dbReference type="Proteomes" id="UP000193431"/>
    </source>
</evidence>
<dbReference type="RefSeq" id="WP_085766753.1">
    <property type="nucleotide sequence ID" value="NZ_CP019344.1"/>
</dbReference>